<sequence length="600" mass="70303">MGYYDKKCNELIEEYGLIRNDFIDSVQIHNIILGLLQQKCLKGRIALWGAGYNNSLTSHAAVLLTKYASCLQGVVCLIDSCKEIQGKEYFGHPIIAPEDIEKYNLDLVIISSRSSGESIKKSLEKFGLGIESLDIYQELRDRGIDIHYNFFEERSFYSELYDVRIEYEQAEDDKKADVLRKLIASYMHIKDFYYGIKYIDEYIENGYKESSLLAEFKEKLLNIIADVARKNSERKDDITIHYIDALRAIDVFDNENPGRYKVLKDYLKDSAVFKNIYSTAPTTYESMYSVTTGKMPFTENVYEDRFIFAPEEFPVMMEAIDRNYKINLYSSGEWRIIREDSRVNYVDQIHFTDKLWKMACDTAESSEKTFNYLYYPWELHFPLLCGFHRKKPVPMGFKDVGIVDMSEFIEGQLADCLDYVNLQLDYFKNIVADNGYTVIFSDHSQIVYDEEKCVPFFDYYNYPDRSTHCVMAIKGPGIEHKEYDEVASLVDFNRIFKDFIWERNYKLPERKIAQFQYYSTHNKAFRDVAEEKGLTDYIDGIAGFISKDYLYAVTNTGVKEVYRMGNHRDNIIDTPEGMAYAEEINNNYKIEFPKFLKLTY</sequence>
<proteinExistence type="predicted"/>
<evidence type="ECO:0008006" key="3">
    <source>
        <dbReference type="Google" id="ProtNLM"/>
    </source>
</evidence>
<name>A0AAW3JQ69_9FIRM</name>
<organism evidence="1 2">
    <name type="scientific">Butyribacter intestini</name>
    <dbReference type="NCBI Taxonomy" id="1703332"/>
    <lineage>
        <taxon>Bacteria</taxon>
        <taxon>Bacillati</taxon>
        <taxon>Bacillota</taxon>
        <taxon>Clostridia</taxon>
        <taxon>Lachnospirales</taxon>
        <taxon>Lachnospiraceae</taxon>
        <taxon>Butyribacter</taxon>
    </lineage>
</organism>
<reference evidence="1 2" key="1">
    <citation type="submission" date="2015-10" db="EMBL/GenBank/DDBJ databases">
        <title>Butyribacter intestini gen. nov., sp. nov., a butyric acid-producing bacterium of the family Lachnospiraceae isolated from the human faeces.</title>
        <authorList>
            <person name="Zou Y."/>
            <person name="Xue W."/>
            <person name="Luo G."/>
            <person name="Lv M."/>
        </authorList>
    </citation>
    <scope>NUCLEOTIDE SEQUENCE [LARGE SCALE GENOMIC DNA]</scope>
    <source>
        <strain evidence="1 2">TF01-11</strain>
    </source>
</reference>
<accession>A0AAW3JQ69</accession>
<dbReference type="AlphaFoldDB" id="A0AAW3JQ69"/>
<dbReference type="Gene3D" id="3.40.720.10">
    <property type="entry name" value="Alkaline Phosphatase, subunit A"/>
    <property type="match status" value="1"/>
</dbReference>
<dbReference type="RefSeq" id="WP_055945864.1">
    <property type="nucleotide sequence ID" value="NZ_JAQDCV010000003.1"/>
</dbReference>
<evidence type="ECO:0000313" key="2">
    <source>
        <dbReference type="Proteomes" id="UP000050833"/>
    </source>
</evidence>
<dbReference type="SUPFAM" id="SSF53649">
    <property type="entry name" value="Alkaline phosphatase-like"/>
    <property type="match status" value="1"/>
</dbReference>
<evidence type="ECO:0000313" key="1">
    <source>
        <dbReference type="EMBL" id="KQC84324.1"/>
    </source>
</evidence>
<dbReference type="Proteomes" id="UP000050833">
    <property type="component" value="Unassembled WGS sequence"/>
</dbReference>
<dbReference type="InterPro" id="IPR017850">
    <property type="entry name" value="Alkaline_phosphatase_core_sf"/>
</dbReference>
<dbReference type="EMBL" id="LLKB01000006">
    <property type="protein sequence ID" value="KQC84324.1"/>
    <property type="molecule type" value="Genomic_DNA"/>
</dbReference>
<gene>
    <name evidence="1" type="ORF">APZ18_13530</name>
</gene>
<dbReference type="Gene3D" id="3.40.50.720">
    <property type="entry name" value="NAD(P)-binding Rossmann-like Domain"/>
    <property type="match status" value="1"/>
</dbReference>
<protein>
    <recommendedName>
        <fullName evidence="3">Sulfatase</fullName>
    </recommendedName>
</protein>
<keyword evidence="2" id="KW-1185">Reference proteome</keyword>
<comment type="caution">
    <text evidence="1">The sequence shown here is derived from an EMBL/GenBank/DDBJ whole genome shotgun (WGS) entry which is preliminary data.</text>
</comment>